<dbReference type="InterPro" id="IPR029492">
    <property type="entry name" value="DUF4435"/>
</dbReference>
<name>A0AAD0L7Q2_PSEPU</name>
<organism evidence="2 3">
    <name type="scientific">Pseudomonas putida</name>
    <name type="common">Arthrobacter siderocapsulatus</name>
    <dbReference type="NCBI Taxonomy" id="303"/>
    <lineage>
        <taxon>Bacteria</taxon>
        <taxon>Pseudomonadati</taxon>
        <taxon>Pseudomonadota</taxon>
        <taxon>Gammaproteobacteria</taxon>
        <taxon>Pseudomonadales</taxon>
        <taxon>Pseudomonadaceae</taxon>
        <taxon>Pseudomonas</taxon>
    </lineage>
</organism>
<dbReference type="RefSeq" id="WP_112898768.1">
    <property type="nucleotide sequence ID" value="NZ_CP030750.1"/>
</dbReference>
<protein>
    <recommendedName>
        <fullName evidence="1">DUF4435 domain-containing protein</fullName>
    </recommendedName>
</protein>
<reference evidence="2 3" key="1">
    <citation type="submission" date="2018-06" db="EMBL/GenBank/DDBJ databases">
        <title>The genome of Pseudomonas putida NX-1, a lignin degrader.</title>
        <authorList>
            <person name="Xu Z."/>
        </authorList>
    </citation>
    <scope>NUCLEOTIDE SEQUENCE [LARGE SCALE GENOMIC DNA]</scope>
    <source>
        <strain evidence="2 3">NX-1</strain>
    </source>
</reference>
<dbReference type="EMBL" id="CP030750">
    <property type="protein sequence ID" value="AXA25891.1"/>
    <property type="molecule type" value="Genomic_DNA"/>
</dbReference>
<accession>A0AAD0L7Q2</accession>
<dbReference type="Pfam" id="PF14491">
    <property type="entry name" value="DUF4435"/>
    <property type="match status" value="1"/>
</dbReference>
<gene>
    <name evidence="2" type="ORF">C1S65_17890</name>
</gene>
<evidence type="ECO:0000313" key="3">
    <source>
        <dbReference type="Proteomes" id="UP000251617"/>
    </source>
</evidence>
<evidence type="ECO:0000259" key="1">
    <source>
        <dbReference type="Pfam" id="PF14491"/>
    </source>
</evidence>
<dbReference type="Proteomes" id="UP000251617">
    <property type="component" value="Chromosome"/>
</dbReference>
<proteinExistence type="predicted"/>
<feature type="domain" description="DUF4435" evidence="1">
    <location>
        <begin position="22"/>
        <end position="249"/>
    </location>
</feature>
<sequence>MIPERGTIGKYAKSIFYEDVNEIDIYIEDTALGSEKIASKIFSRIFEGRYRLDQVFPLGGRSSVISKFNEEKLTLKRPSLFIIDGDIYHLTGDNIKDEQGLYRLPCYCIENIILDPIAITSIIDEEDPVRSEEELNRAFDYAGWEKQNKHKLRDLFIEYAISRVLNPSEPTVSYEVRNLVSGSDGCLDDNKLTARLSDLSKKAINQAGEENYQYTKQQVLTQYGISTLTDLDFVSGKDYIFPLLKTRLRSTVKTALSDLNLKIRLSKICSVEKIRECADRVIGDNSGGILIDRPQSHQTY</sequence>
<evidence type="ECO:0000313" key="2">
    <source>
        <dbReference type="EMBL" id="AXA25891.1"/>
    </source>
</evidence>
<dbReference type="AlphaFoldDB" id="A0AAD0L7Q2"/>